<sequence>MMKYYLAVDIGASSGRHILGHMEDGKIVLEEVYRFVNGNVMKDGHLCWEHDRLFEEIVNGLKACKELGKIPVTMGIDTWGVDYVLLDEKDQVIGDFYAYRDSRTEGMDDVVFGKISEEELYSRTGIQKALINTIYQLTALQEQHPEYLEQARSFLMVPEYFNFLLTGVKKNEYTNATTGQLVNAKTCGWDRELMERLGIPSGIFGELCMPGTKVGNLRPEIREQVGFDLEVMLPATHDTGSAVLAVPANDDDFVFLSSGTWSLMGIERKEADCSEAARKFNFTNEGGYDHRFRFLKNIMGLWMLQSVRRELNQGEHQYGFPELIALAKEADGFPSMVDVNDQTFLAPKSMTQAVKDYCARTGQQVPATTGELLVVIYNSLAKCYADTISEIEELTGRTFTRLHIVGGGCQDGYLNQKTKEYTGKEVYAGPVEGTALGNLMVQMLKDGVFEKLEDARNCVAASFDAKKV</sequence>
<evidence type="ECO:0000313" key="11">
    <source>
        <dbReference type="Proteomes" id="UP000292927"/>
    </source>
</evidence>
<dbReference type="CDD" id="cd07771">
    <property type="entry name" value="ASKHA_NBD_FGGY_RhaB-like"/>
    <property type="match status" value="1"/>
</dbReference>
<keyword evidence="11" id="KW-1185">Reference proteome</keyword>
<evidence type="ECO:0000256" key="3">
    <source>
        <dbReference type="ARBA" id="ARBA00022741"/>
    </source>
</evidence>
<dbReference type="Pfam" id="PF00370">
    <property type="entry name" value="FGGY_N"/>
    <property type="match status" value="1"/>
</dbReference>
<feature type="domain" description="Carbohydrate kinase FGGY N-terminal" evidence="8">
    <location>
        <begin position="4"/>
        <end position="244"/>
    </location>
</feature>
<evidence type="ECO:0000256" key="1">
    <source>
        <dbReference type="ARBA" id="ARBA00009156"/>
    </source>
</evidence>
<dbReference type="InterPro" id="IPR018484">
    <property type="entry name" value="FGGY_N"/>
</dbReference>
<dbReference type="EC" id="2.7.1.5" evidence="7"/>
<dbReference type="SUPFAM" id="SSF53067">
    <property type="entry name" value="Actin-like ATPase domain"/>
    <property type="match status" value="2"/>
</dbReference>
<dbReference type="InterPro" id="IPR018485">
    <property type="entry name" value="FGGY_C"/>
</dbReference>
<comment type="caution">
    <text evidence="10">The sequence shown here is derived from an EMBL/GenBank/DDBJ whole genome shotgun (WGS) entry which is preliminary data.</text>
</comment>
<evidence type="ECO:0000256" key="7">
    <source>
        <dbReference type="NCBIfam" id="TIGR02627"/>
    </source>
</evidence>
<evidence type="ECO:0000259" key="8">
    <source>
        <dbReference type="Pfam" id="PF00370"/>
    </source>
</evidence>
<keyword evidence="5" id="KW-0067">ATP-binding</keyword>
<evidence type="ECO:0000313" key="10">
    <source>
        <dbReference type="EMBL" id="RZT02087.1"/>
    </source>
</evidence>
<dbReference type="PANTHER" id="PTHR43095:SF2">
    <property type="entry name" value="GLUCONOKINASE"/>
    <property type="match status" value="1"/>
</dbReference>
<dbReference type="PANTHER" id="PTHR43095">
    <property type="entry name" value="SUGAR KINASE"/>
    <property type="match status" value="1"/>
</dbReference>
<name>A0A4V2F840_9FIRM</name>
<evidence type="ECO:0000256" key="6">
    <source>
        <dbReference type="ARBA" id="ARBA00023308"/>
    </source>
</evidence>
<dbReference type="InterPro" id="IPR050406">
    <property type="entry name" value="FGGY_Carb_Kinase"/>
</dbReference>
<reference evidence="10 11" key="1">
    <citation type="submission" date="2019-02" db="EMBL/GenBank/DDBJ databases">
        <title>Genomic Encyclopedia of Type Strains, Phase IV (KMG-IV): sequencing the most valuable type-strain genomes for metagenomic binning, comparative biology and taxonomic classification.</title>
        <authorList>
            <person name="Goeker M."/>
        </authorList>
    </citation>
    <scope>NUCLEOTIDE SEQUENCE [LARGE SCALE GENOMIC DNA]</scope>
    <source>
        <strain evidence="10 11">DSM 29486</strain>
    </source>
</reference>
<organism evidence="10 11">
    <name type="scientific">Cuneatibacter caecimuris</name>
    <dbReference type="NCBI Taxonomy" id="1796618"/>
    <lineage>
        <taxon>Bacteria</taxon>
        <taxon>Bacillati</taxon>
        <taxon>Bacillota</taxon>
        <taxon>Clostridia</taxon>
        <taxon>Lachnospirales</taxon>
        <taxon>Lachnospiraceae</taxon>
        <taxon>Cuneatibacter</taxon>
    </lineage>
</organism>
<evidence type="ECO:0000256" key="2">
    <source>
        <dbReference type="ARBA" id="ARBA00022679"/>
    </source>
</evidence>
<dbReference type="Proteomes" id="UP000292927">
    <property type="component" value="Unassembled WGS sequence"/>
</dbReference>
<dbReference type="Pfam" id="PF02782">
    <property type="entry name" value="FGGY_C"/>
    <property type="match status" value="1"/>
</dbReference>
<evidence type="ECO:0000259" key="9">
    <source>
        <dbReference type="Pfam" id="PF02782"/>
    </source>
</evidence>
<dbReference type="AlphaFoldDB" id="A0A4V2F840"/>
<dbReference type="GO" id="GO:0008993">
    <property type="term" value="F:rhamnulokinase activity"/>
    <property type="evidence" value="ECO:0007669"/>
    <property type="project" value="UniProtKB-UniRule"/>
</dbReference>
<feature type="domain" description="Carbohydrate kinase FGGY C-terminal" evidence="9">
    <location>
        <begin position="256"/>
        <end position="443"/>
    </location>
</feature>
<dbReference type="RefSeq" id="WP_130432160.1">
    <property type="nucleotide sequence ID" value="NZ_SGXF01000001.1"/>
</dbReference>
<keyword evidence="6" id="KW-0684">Rhamnose metabolism</keyword>
<comment type="similarity">
    <text evidence="1">Belongs to the FGGY kinase family.</text>
</comment>
<dbReference type="InterPro" id="IPR043129">
    <property type="entry name" value="ATPase_NBD"/>
</dbReference>
<dbReference type="NCBIfam" id="TIGR02627">
    <property type="entry name" value="rhamnulo_kin"/>
    <property type="match status" value="1"/>
</dbReference>
<keyword evidence="3" id="KW-0547">Nucleotide-binding</keyword>
<accession>A0A4V2F840</accession>
<proteinExistence type="inferred from homology"/>
<evidence type="ECO:0000256" key="4">
    <source>
        <dbReference type="ARBA" id="ARBA00022777"/>
    </source>
</evidence>
<dbReference type="GO" id="GO:0019301">
    <property type="term" value="P:rhamnose catabolic process"/>
    <property type="evidence" value="ECO:0007669"/>
    <property type="project" value="UniProtKB-UniRule"/>
</dbReference>
<protein>
    <recommendedName>
        <fullName evidence="7">Rhamnulokinase</fullName>
        <ecNumber evidence="7">2.7.1.5</ecNumber>
    </recommendedName>
</protein>
<dbReference type="Gene3D" id="3.30.420.40">
    <property type="match status" value="2"/>
</dbReference>
<dbReference type="EMBL" id="SGXF01000001">
    <property type="protein sequence ID" value="RZT02087.1"/>
    <property type="molecule type" value="Genomic_DNA"/>
</dbReference>
<gene>
    <name evidence="10" type="ORF">EV209_0192</name>
</gene>
<dbReference type="OrthoDB" id="9761504at2"/>
<keyword evidence="2" id="KW-0808">Transferase</keyword>
<dbReference type="InterPro" id="IPR013449">
    <property type="entry name" value="Rhamnulokinase"/>
</dbReference>
<keyword evidence="4 10" id="KW-0418">Kinase</keyword>
<dbReference type="GO" id="GO:0005524">
    <property type="term" value="F:ATP binding"/>
    <property type="evidence" value="ECO:0007669"/>
    <property type="project" value="UniProtKB-KW"/>
</dbReference>
<evidence type="ECO:0000256" key="5">
    <source>
        <dbReference type="ARBA" id="ARBA00022840"/>
    </source>
</evidence>